<name>A0A1P8WSH2_9PLAN</name>
<dbReference type="OrthoDB" id="285838at2"/>
<protein>
    <submittedName>
        <fullName evidence="2">Uncharacterized protein</fullName>
    </submittedName>
</protein>
<proteinExistence type="predicted"/>
<keyword evidence="3" id="KW-1185">Reference proteome</keyword>
<evidence type="ECO:0000313" key="2">
    <source>
        <dbReference type="EMBL" id="APZ97008.1"/>
    </source>
</evidence>
<reference evidence="2 3" key="1">
    <citation type="journal article" date="2016" name="Front. Microbiol.">
        <title>Fuerstia marisgermanicae gen. nov., sp. nov., an Unusual Member of the Phylum Planctomycetes from the German Wadden Sea.</title>
        <authorList>
            <person name="Kohn T."/>
            <person name="Heuer A."/>
            <person name="Jogler M."/>
            <person name="Vollmers J."/>
            <person name="Boedeker C."/>
            <person name="Bunk B."/>
            <person name="Rast P."/>
            <person name="Borchert D."/>
            <person name="Glockner I."/>
            <person name="Freese H.M."/>
            <person name="Klenk H.P."/>
            <person name="Overmann J."/>
            <person name="Kaster A.K."/>
            <person name="Rohde M."/>
            <person name="Wiegand S."/>
            <person name="Jogler C."/>
        </authorList>
    </citation>
    <scope>NUCLEOTIDE SEQUENCE [LARGE SCALE GENOMIC DNA]</scope>
    <source>
        <strain evidence="2 3">NH11</strain>
    </source>
</reference>
<evidence type="ECO:0000256" key="1">
    <source>
        <dbReference type="SAM" id="SignalP"/>
    </source>
</evidence>
<gene>
    <name evidence="2" type="ORF">Fuma_06686</name>
</gene>
<dbReference type="KEGG" id="fmr:Fuma_06686"/>
<organism evidence="2 3">
    <name type="scientific">Fuerstiella marisgermanici</name>
    <dbReference type="NCBI Taxonomy" id="1891926"/>
    <lineage>
        <taxon>Bacteria</taxon>
        <taxon>Pseudomonadati</taxon>
        <taxon>Planctomycetota</taxon>
        <taxon>Planctomycetia</taxon>
        <taxon>Planctomycetales</taxon>
        <taxon>Planctomycetaceae</taxon>
        <taxon>Fuerstiella</taxon>
    </lineage>
</organism>
<accession>A0A1P8WSH2</accession>
<dbReference type="EMBL" id="CP017641">
    <property type="protein sequence ID" value="APZ97008.1"/>
    <property type="molecule type" value="Genomic_DNA"/>
</dbReference>
<dbReference type="STRING" id="1891926.Fuma_06686"/>
<dbReference type="Proteomes" id="UP000187735">
    <property type="component" value="Chromosome"/>
</dbReference>
<feature type="signal peptide" evidence="1">
    <location>
        <begin position="1"/>
        <end position="20"/>
    </location>
</feature>
<dbReference type="AlphaFoldDB" id="A0A1P8WSH2"/>
<sequence precursor="true">MTLRKRLLVCLMLLCTSVNIGCALPIWHPSPDIRARQLIYSSESMRHIPEIWERIWGLELPDLATPYRVHGGVI</sequence>
<feature type="chain" id="PRO_5012185085" evidence="1">
    <location>
        <begin position="21"/>
        <end position="74"/>
    </location>
</feature>
<keyword evidence="1" id="KW-0732">Signal</keyword>
<evidence type="ECO:0000313" key="3">
    <source>
        <dbReference type="Proteomes" id="UP000187735"/>
    </source>
</evidence>